<dbReference type="InterPro" id="IPR005182">
    <property type="entry name" value="YdbS-like_PH"/>
</dbReference>
<feature type="transmembrane region" description="Helical" evidence="1">
    <location>
        <begin position="58"/>
        <end position="81"/>
    </location>
</feature>
<gene>
    <name evidence="3" type="ORF">MNQ99_13280</name>
</gene>
<dbReference type="RefSeq" id="WP_241913257.1">
    <property type="nucleotide sequence ID" value="NZ_CP093326.1"/>
</dbReference>
<name>A0ABY3W470_9MICC</name>
<reference evidence="3 4" key="1">
    <citation type="submission" date="2022-03" db="EMBL/GenBank/DDBJ databases">
        <title>Isotopic signatures of nitrous oxide derived from detoxification processes.</title>
        <authorList>
            <person name="Behrendt U."/>
            <person name="Buchen C."/>
            <person name="Well R."/>
            <person name="Ulrich A."/>
            <person name="Rohe L."/>
            <person name="Kolb S."/>
            <person name="Schloter M."/>
            <person name="Horn M.A."/>
            <person name="Augustin J."/>
        </authorList>
    </citation>
    <scope>NUCLEOTIDE SEQUENCE [LARGE SCALE GENOMIC DNA]</scope>
    <source>
        <strain evidence="3 4">S4-C24</strain>
    </source>
</reference>
<evidence type="ECO:0000259" key="2">
    <source>
        <dbReference type="Pfam" id="PF03703"/>
    </source>
</evidence>
<protein>
    <submittedName>
        <fullName evidence="3">PH domain-containing protein</fullName>
    </submittedName>
</protein>
<keyword evidence="1" id="KW-0812">Transmembrane</keyword>
<dbReference type="EMBL" id="CP093326">
    <property type="protein sequence ID" value="UNK44920.1"/>
    <property type="molecule type" value="Genomic_DNA"/>
</dbReference>
<accession>A0ABY3W470</accession>
<sequence>MKLDPGERVIVMTRPQARKLTWPVVAALLVLGAGSYVLGNLSRSNPPDWIVEWHPLLLAGLAVVVAALLSRLFLLPLLRWISTRYLLTSKRLIVRRGMGRRHERQLLLVNIAELHTEQSIIQRTLRSGNLTVDLGHGRTSRIVDVPEVFRFRTLVVEAIEQLPRTAMFDGVDMETETEWNSWDS</sequence>
<keyword evidence="4" id="KW-1185">Reference proteome</keyword>
<feature type="domain" description="YdbS-like PH" evidence="2">
    <location>
        <begin position="80"/>
        <end position="153"/>
    </location>
</feature>
<feature type="transmembrane region" description="Helical" evidence="1">
    <location>
        <begin position="20"/>
        <end position="38"/>
    </location>
</feature>
<organism evidence="3 4">
    <name type="scientific">Arthrobacter sulfonylureivorans</name>
    <dbReference type="NCBI Taxonomy" id="2486855"/>
    <lineage>
        <taxon>Bacteria</taxon>
        <taxon>Bacillati</taxon>
        <taxon>Actinomycetota</taxon>
        <taxon>Actinomycetes</taxon>
        <taxon>Micrococcales</taxon>
        <taxon>Micrococcaceae</taxon>
        <taxon>Arthrobacter</taxon>
    </lineage>
</organism>
<keyword evidence="1" id="KW-0472">Membrane</keyword>
<proteinExistence type="predicted"/>
<dbReference type="PANTHER" id="PTHR37938:SF1">
    <property type="entry name" value="BLL0215 PROTEIN"/>
    <property type="match status" value="1"/>
</dbReference>
<dbReference type="Pfam" id="PF03703">
    <property type="entry name" value="bPH_2"/>
    <property type="match status" value="1"/>
</dbReference>
<evidence type="ECO:0000313" key="4">
    <source>
        <dbReference type="Proteomes" id="UP000829069"/>
    </source>
</evidence>
<evidence type="ECO:0000256" key="1">
    <source>
        <dbReference type="SAM" id="Phobius"/>
    </source>
</evidence>
<dbReference type="Proteomes" id="UP000829069">
    <property type="component" value="Chromosome"/>
</dbReference>
<evidence type="ECO:0000313" key="3">
    <source>
        <dbReference type="EMBL" id="UNK44920.1"/>
    </source>
</evidence>
<dbReference type="PANTHER" id="PTHR37938">
    <property type="entry name" value="BLL0215 PROTEIN"/>
    <property type="match status" value="1"/>
</dbReference>
<keyword evidence="1" id="KW-1133">Transmembrane helix</keyword>